<dbReference type="EMBL" id="CAMAPE010000068">
    <property type="protein sequence ID" value="CAH9115798.1"/>
    <property type="molecule type" value="Genomic_DNA"/>
</dbReference>
<dbReference type="OrthoDB" id="10572708at2759"/>
<dbReference type="GO" id="GO:0003677">
    <property type="term" value="F:DNA binding"/>
    <property type="evidence" value="ECO:0007669"/>
    <property type="project" value="InterPro"/>
</dbReference>
<evidence type="ECO:0000256" key="1">
    <source>
        <dbReference type="ARBA" id="ARBA00022723"/>
    </source>
</evidence>
<protein>
    <recommendedName>
        <fullName evidence="6">BED-type domain-containing protein</fullName>
    </recommendedName>
</protein>
<dbReference type="Pfam" id="PF02892">
    <property type="entry name" value="zf-BED"/>
    <property type="match status" value="1"/>
</dbReference>
<feature type="region of interest" description="Disordered" evidence="5">
    <location>
        <begin position="1"/>
        <end position="32"/>
    </location>
</feature>
<name>A0A9P0ZXD9_CUSEU</name>
<dbReference type="GO" id="GO:0008270">
    <property type="term" value="F:zinc ion binding"/>
    <property type="evidence" value="ECO:0007669"/>
    <property type="project" value="UniProtKB-KW"/>
</dbReference>
<reference evidence="7" key="1">
    <citation type="submission" date="2022-07" db="EMBL/GenBank/DDBJ databases">
        <authorList>
            <person name="Macas J."/>
            <person name="Novak P."/>
            <person name="Neumann P."/>
        </authorList>
    </citation>
    <scope>NUCLEOTIDE SEQUENCE</scope>
</reference>
<keyword evidence="1" id="KW-0479">Metal-binding</keyword>
<comment type="caution">
    <text evidence="7">The sequence shown here is derived from an EMBL/GenBank/DDBJ whole genome shotgun (WGS) entry which is preliminary data.</text>
</comment>
<evidence type="ECO:0000313" key="7">
    <source>
        <dbReference type="EMBL" id="CAH9115798.1"/>
    </source>
</evidence>
<keyword evidence="3" id="KW-0862">Zinc</keyword>
<gene>
    <name evidence="7" type="ORF">CEURO_LOCUS20941</name>
</gene>
<evidence type="ECO:0000256" key="5">
    <source>
        <dbReference type="SAM" id="MobiDB-lite"/>
    </source>
</evidence>
<evidence type="ECO:0000259" key="6">
    <source>
        <dbReference type="PROSITE" id="PS50808"/>
    </source>
</evidence>
<evidence type="ECO:0000256" key="4">
    <source>
        <dbReference type="PROSITE-ProRule" id="PRU00027"/>
    </source>
</evidence>
<dbReference type="PROSITE" id="PS50808">
    <property type="entry name" value="ZF_BED"/>
    <property type="match status" value="1"/>
</dbReference>
<dbReference type="AlphaFoldDB" id="A0A9P0ZXD9"/>
<keyword evidence="8" id="KW-1185">Reference proteome</keyword>
<feature type="domain" description="BED-type" evidence="6">
    <location>
        <begin position="46"/>
        <end position="99"/>
    </location>
</feature>
<dbReference type="InterPro" id="IPR003656">
    <property type="entry name" value="Znf_BED"/>
</dbReference>
<organism evidence="7 8">
    <name type="scientific">Cuscuta europaea</name>
    <name type="common">European dodder</name>
    <dbReference type="NCBI Taxonomy" id="41803"/>
    <lineage>
        <taxon>Eukaryota</taxon>
        <taxon>Viridiplantae</taxon>
        <taxon>Streptophyta</taxon>
        <taxon>Embryophyta</taxon>
        <taxon>Tracheophyta</taxon>
        <taxon>Spermatophyta</taxon>
        <taxon>Magnoliopsida</taxon>
        <taxon>eudicotyledons</taxon>
        <taxon>Gunneridae</taxon>
        <taxon>Pentapetalae</taxon>
        <taxon>asterids</taxon>
        <taxon>lamiids</taxon>
        <taxon>Solanales</taxon>
        <taxon>Convolvulaceae</taxon>
        <taxon>Cuscuteae</taxon>
        <taxon>Cuscuta</taxon>
        <taxon>Cuscuta subgen. Cuscuta</taxon>
    </lineage>
</organism>
<feature type="compositionally biased region" description="Polar residues" evidence="5">
    <location>
        <begin position="18"/>
        <end position="30"/>
    </location>
</feature>
<dbReference type="Proteomes" id="UP001152484">
    <property type="component" value="Unassembled WGS sequence"/>
</dbReference>
<accession>A0A9P0ZXD9</accession>
<evidence type="ECO:0000256" key="3">
    <source>
        <dbReference type="ARBA" id="ARBA00022833"/>
    </source>
</evidence>
<evidence type="ECO:0000256" key="2">
    <source>
        <dbReference type="ARBA" id="ARBA00022771"/>
    </source>
</evidence>
<proteinExistence type="predicted"/>
<keyword evidence="2 4" id="KW-0863">Zinc-finger</keyword>
<sequence length="163" mass="17815">MESESPHSLPSPPESPATLESETENGTSSWKRTRECLIEKPHVAPKTRSIYWYHCVKGSRKLVDGSTQSIGICNHCNVEIPTVQGSTSGLKNHLVKRCKLSPLYEGGSDKSQSVLTNEMMGRVGKLSTGDSLDMAPADESSIIKNGASLKDMEEWRRNGGVKL</sequence>
<evidence type="ECO:0000313" key="8">
    <source>
        <dbReference type="Proteomes" id="UP001152484"/>
    </source>
</evidence>